<gene>
    <name evidence="1" type="ORF">PHABIO_131</name>
</gene>
<dbReference type="Pfam" id="PF13876">
    <property type="entry name" value="Phage_gp49_66"/>
    <property type="match status" value="1"/>
</dbReference>
<proteinExistence type="predicted"/>
<keyword evidence="2" id="KW-1185">Reference proteome</keyword>
<reference evidence="1 2" key="1">
    <citation type="submission" date="2017-05" db="EMBL/GenBank/DDBJ databases">
        <authorList>
            <person name="Song R."/>
            <person name="Chenine A.L."/>
            <person name="Ruprecht R.M."/>
        </authorList>
    </citation>
    <scope>NUCLEOTIDE SEQUENCE [LARGE SCALE GENOMIC DNA]</scope>
</reference>
<dbReference type="InterPro" id="IPR025915">
    <property type="entry name" value="Phage_gp49_66"/>
</dbReference>
<evidence type="ECO:0000313" key="2">
    <source>
        <dbReference type="Proteomes" id="UP000225448"/>
    </source>
</evidence>
<sequence length="98" mass="11048">MSNADGGKLAHPRVTKAYAISLIDVEKYIVDEELSIIVCFVRLKNGHRYIGDAIVANSDKFEDMRGKAVARNKVIDQIIADEMYVLRTKLYESTKKGE</sequence>
<organism evidence="1 2">
    <name type="scientific">Pseudomonas phage Phabio</name>
    <dbReference type="NCBI Taxonomy" id="2006668"/>
    <lineage>
        <taxon>Viruses</taxon>
        <taxon>Duplodnaviria</taxon>
        <taxon>Heunggongvirae</taxon>
        <taxon>Uroviricota</taxon>
        <taxon>Caudoviricetes</taxon>
        <taxon>Chimalliviridae</taxon>
        <taxon>Phabiovirus</taxon>
        <taxon>Phabiovirus phabio</taxon>
    </lineage>
</organism>
<evidence type="ECO:0000313" key="1">
    <source>
        <dbReference type="EMBL" id="ARV76762.1"/>
    </source>
</evidence>
<name>A0A1Y0STG7_9CAUD</name>
<dbReference type="EMBL" id="MF042360">
    <property type="protein sequence ID" value="ARV76762.1"/>
    <property type="molecule type" value="Genomic_DNA"/>
</dbReference>
<protein>
    <submittedName>
        <fullName evidence="1">Uncharacterized protein</fullName>
    </submittedName>
</protein>
<dbReference type="Proteomes" id="UP000225448">
    <property type="component" value="Segment"/>
</dbReference>
<accession>A0A1Y0STG7</accession>